<comment type="caution">
    <text evidence="1">The sequence shown here is derived from an EMBL/GenBank/DDBJ whole genome shotgun (WGS) entry which is preliminary data.</text>
</comment>
<reference evidence="1 2" key="1">
    <citation type="journal article" date="2016" name="Nat. Commun.">
        <title>Thousands of microbial genomes shed light on interconnected biogeochemical processes in an aquifer system.</title>
        <authorList>
            <person name="Anantharaman K."/>
            <person name="Brown C.T."/>
            <person name="Hug L.A."/>
            <person name="Sharon I."/>
            <person name="Castelle C.J."/>
            <person name="Probst A.J."/>
            <person name="Thomas B.C."/>
            <person name="Singh A."/>
            <person name="Wilkins M.J."/>
            <person name="Karaoz U."/>
            <person name="Brodie E.L."/>
            <person name="Williams K.H."/>
            <person name="Hubbard S.S."/>
            <person name="Banfield J.F."/>
        </authorList>
    </citation>
    <scope>NUCLEOTIDE SEQUENCE [LARGE SCALE GENOMIC DNA]</scope>
</reference>
<dbReference type="EMBL" id="MHCI01000015">
    <property type="protein sequence ID" value="OGY16452.1"/>
    <property type="molecule type" value="Genomic_DNA"/>
</dbReference>
<name>A0A1G1VM36_9BACT</name>
<organism evidence="1 2">
    <name type="scientific">Candidatus Chisholmbacteria bacterium RIFCSPHIGHO2_01_FULL_49_18</name>
    <dbReference type="NCBI Taxonomy" id="1797590"/>
    <lineage>
        <taxon>Bacteria</taxon>
        <taxon>Candidatus Chisholmiibacteriota</taxon>
    </lineage>
</organism>
<evidence type="ECO:0000313" key="1">
    <source>
        <dbReference type="EMBL" id="OGY16452.1"/>
    </source>
</evidence>
<evidence type="ECO:0000313" key="2">
    <source>
        <dbReference type="Proteomes" id="UP000179069"/>
    </source>
</evidence>
<dbReference type="AlphaFoldDB" id="A0A1G1VM36"/>
<protein>
    <submittedName>
        <fullName evidence="1">Uncharacterized protein</fullName>
    </submittedName>
</protein>
<gene>
    <name evidence="1" type="ORF">A2785_02035</name>
</gene>
<accession>A0A1G1VM36</accession>
<dbReference type="Proteomes" id="UP000179069">
    <property type="component" value="Unassembled WGS sequence"/>
</dbReference>
<proteinExistence type="predicted"/>
<sequence>MPIESRGRSKPEVPFTWGGKDLTNLGDIRTEMLDIVGRRDEKEAGEFMASFRRSYGNDADASVFLLSGHSDSREEMVEMLDMFFQSDFNGEFFITEAPQDEYGNTAHVPVSISKVKIAEGYRGKPHLEVLEPLDVARKYRTFAPTAWRYIVVDGPARMMSREEWVDLVDFKAPGVGA</sequence>